<organism evidence="1 2">
    <name type="scientific">Sporosarcina quadrami</name>
    <dbReference type="NCBI Taxonomy" id="2762234"/>
    <lineage>
        <taxon>Bacteria</taxon>
        <taxon>Bacillati</taxon>
        <taxon>Bacillota</taxon>
        <taxon>Bacilli</taxon>
        <taxon>Bacillales</taxon>
        <taxon>Caryophanaceae</taxon>
        <taxon>Sporosarcina</taxon>
    </lineage>
</organism>
<keyword evidence="2" id="KW-1185">Reference proteome</keyword>
<name>A0ABR8U870_9BACL</name>
<evidence type="ECO:0000313" key="1">
    <source>
        <dbReference type="EMBL" id="MBD7984234.1"/>
    </source>
</evidence>
<dbReference type="RefSeq" id="WP_191693937.1">
    <property type="nucleotide sequence ID" value="NZ_JACSQN010000005.1"/>
</dbReference>
<dbReference type="Proteomes" id="UP000626786">
    <property type="component" value="Unassembled WGS sequence"/>
</dbReference>
<sequence>MLFYEDEIRKVSKIVGTEGWSTMRLQDPRINGQLRKDQMARETEAENLAYRRKRLLDGYDW</sequence>
<evidence type="ECO:0000313" key="2">
    <source>
        <dbReference type="Proteomes" id="UP000626786"/>
    </source>
</evidence>
<protein>
    <submittedName>
        <fullName evidence="1">Uncharacterized protein</fullName>
    </submittedName>
</protein>
<proteinExistence type="predicted"/>
<accession>A0ABR8U870</accession>
<dbReference type="EMBL" id="JACSQN010000005">
    <property type="protein sequence ID" value="MBD7984234.1"/>
    <property type="molecule type" value="Genomic_DNA"/>
</dbReference>
<comment type="caution">
    <text evidence="1">The sequence shown here is derived from an EMBL/GenBank/DDBJ whole genome shotgun (WGS) entry which is preliminary data.</text>
</comment>
<gene>
    <name evidence="1" type="ORF">H9649_06560</name>
</gene>
<reference evidence="1 2" key="1">
    <citation type="submission" date="2020-08" db="EMBL/GenBank/DDBJ databases">
        <title>A Genomic Blueprint of the Chicken Gut Microbiome.</title>
        <authorList>
            <person name="Gilroy R."/>
            <person name="Ravi A."/>
            <person name="Getino M."/>
            <person name="Pursley I."/>
            <person name="Horton D.L."/>
            <person name="Alikhan N.-F."/>
            <person name="Baker D."/>
            <person name="Gharbi K."/>
            <person name="Hall N."/>
            <person name="Watson M."/>
            <person name="Adriaenssens E.M."/>
            <person name="Foster-Nyarko E."/>
            <person name="Jarju S."/>
            <person name="Secka A."/>
            <person name="Antonio M."/>
            <person name="Oren A."/>
            <person name="Chaudhuri R."/>
            <person name="La Ragione R.M."/>
            <person name="Hildebrand F."/>
            <person name="Pallen M.J."/>
        </authorList>
    </citation>
    <scope>NUCLEOTIDE SEQUENCE [LARGE SCALE GENOMIC DNA]</scope>
    <source>
        <strain evidence="1 2">Sa2YVA2</strain>
    </source>
</reference>